<dbReference type="EMBL" id="HG721331">
    <property type="protein sequence ID" value="CDJ60114.1"/>
    <property type="molecule type" value="Genomic_DNA"/>
</dbReference>
<dbReference type="PANTHER" id="PTHR24113:SF12">
    <property type="entry name" value="RAN GTPASE-ACTIVATING PROTEIN 1"/>
    <property type="match status" value="1"/>
</dbReference>
<dbReference type="GO" id="GO:0006913">
    <property type="term" value="P:nucleocytoplasmic transport"/>
    <property type="evidence" value="ECO:0007669"/>
    <property type="project" value="TreeGrafter"/>
</dbReference>
<dbReference type="PANTHER" id="PTHR24113">
    <property type="entry name" value="RAN GTPASE-ACTIVATING PROTEIN 1"/>
    <property type="match status" value="1"/>
</dbReference>
<gene>
    <name evidence="5" type="ORF">EMWEY_00027640</name>
</gene>
<accession>U6MCE5</accession>
<dbReference type="VEuPathDB" id="ToxoDB:EMWEY_00027640"/>
<dbReference type="RefSeq" id="XP_013336759.1">
    <property type="nucleotide sequence ID" value="XM_013481305.1"/>
</dbReference>
<dbReference type="GO" id="GO:0005096">
    <property type="term" value="F:GTPase activator activity"/>
    <property type="evidence" value="ECO:0007669"/>
    <property type="project" value="UniProtKB-KW"/>
</dbReference>
<name>U6MCE5_EIMMA</name>
<keyword evidence="3" id="KW-0677">Repeat</keyword>
<evidence type="ECO:0008006" key="7">
    <source>
        <dbReference type="Google" id="ProtNLM"/>
    </source>
</evidence>
<proteinExistence type="predicted"/>
<evidence type="ECO:0000313" key="6">
    <source>
        <dbReference type="Proteomes" id="UP000030763"/>
    </source>
</evidence>
<feature type="region of interest" description="Disordered" evidence="4">
    <location>
        <begin position="90"/>
        <end position="130"/>
    </location>
</feature>
<keyword evidence="6" id="KW-1185">Reference proteome</keyword>
<keyword evidence="1" id="KW-0343">GTPase activation</keyword>
<feature type="compositionally biased region" description="Low complexity" evidence="4">
    <location>
        <begin position="106"/>
        <end position="124"/>
    </location>
</feature>
<dbReference type="GO" id="GO:0031267">
    <property type="term" value="F:small GTPase binding"/>
    <property type="evidence" value="ECO:0007669"/>
    <property type="project" value="TreeGrafter"/>
</dbReference>
<dbReference type="AlphaFoldDB" id="U6MCE5"/>
<reference evidence="5" key="2">
    <citation type="submission" date="2013-10" db="EMBL/GenBank/DDBJ databases">
        <authorList>
            <person name="Aslett M."/>
        </authorList>
    </citation>
    <scope>NUCLEOTIDE SEQUENCE [LARGE SCALE GENOMIC DNA]</scope>
    <source>
        <strain evidence="5">Weybridge</strain>
    </source>
</reference>
<evidence type="ECO:0000256" key="1">
    <source>
        <dbReference type="ARBA" id="ARBA00022468"/>
    </source>
</evidence>
<evidence type="ECO:0000256" key="2">
    <source>
        <dbReference type="ARBA" id="ARBA00022614"/>
    </source>
</evidence>
<dbReference type="Pfam" id="PF13516">
    <property type="entry name" value="LRR_6"/>
    <property type="match status" value="1"/>
</dbReference>
<evidence type="ECO:0000256" key="3">
    <source>
        <dbReference type="ARBA" id="ARBA00022737"/>
    </source>
</evidence>
<dbReference type="InterPro" id="IPR032675">
    <property type="entry name" value="LRR_dom_sf"/>
</dbReference>
<protein>
    <recommendedName>
        <fullName evidence="7">Leucine rich repeat protein</fullName>
    </recommendedName>
</protein>
<sequence length="408" mass="44066">MQPAVVQNAAALDGTAAASVLVYPVTSLLPQTEALRALLQHKRELELQQQQEEGERLQDQRLQSLALQQHDELLRRSQLQRRMLQQQQQQLLREEEGRSLQDPNFSSLLRLSRSPRNNSNGSSSNDEERPYVPRFLSLGSLGLNPVQIRLLLREGLAANPDIEELDLSRVGLTDDEGPMVCKSVATMECLKLFSLEGNPIGRLTAVELRKCLEVLQIAGDAVDGICADAAEIDAAAGAAVEAAANGGAAEPAPAGINAAGFAAAAVTMPTLESLDLGGCYLGGPRGFAEICRALCSNKTLKFLSLRGMQIDPAGGELLLECLRNNSTLQCLDVSDNNITAVAATAAAAAAAEQHLRLNSLVSANKSSLKRRAEREAVERRQMEKEEKDTKSFLMQLEAFRSGVNYSLL</sequence>
<dbReference type="Proteomes" id="UP000030763">
    <property type="component" value="Unassembled WGS sequence"/>
</dbReference>
<dbReference type="InterPro" id="IPR027038">
    <property type="entry name" value="RanGap"/>
</dbReference>
<reference evidence="5" key="1">
    <citation type="submission" date="2013-10" db="EMBL/GenBank/DDBJ databases">
        <title>Genomic analysis of the causative agents of coccidiosis in chickens.</title>
        <authorList>
            <person name="Reid A.J."/>
            <person name="Blake D."/>
            <person name="Billington K."/>
            <person name="Browne H."/>
            <person name="Dunn M."/>
            <person name="Hung S."/>
            <person name="Kawahara F."/>
            <person name="Miranda-Saavedra D."/>
            <person name="Mourier T."/>
            <person name="Nagra H."/>
            <person name="Otto T.D."/>
            <person name="Rawlings N."/>
            <person name="Sanchez A."/>
            <person name="Sanders M."/>
            <person name="Subramaniam C."/>
            <person name="Tay Y."/>
            <person name="Dear P."/>
            <person name="Doerig C."/>
            <person name="Gruber A."/>
            <person name="Parkinson J."/>
            <person name="Shirley M."/>
            <person name="Wan K.L."/>
            <person name="Berriman M."/>
            <person name="Tomley F."/>
            <person name="Pain A."/>
        </authorList>
    </citation>
    <scope>NUCLEOTIDE SEQUENCE [LARGE SCALE GENOMIC DNA]</scope>
    <source>
        <strain evidence="5">Weybridge</strain>
    </source>
</reference>
<dbReference type="SMART" id="SM00368">
    <property type="entry name" value="LRR_RI"/>
    <property type="match status" value="5"/>
</dbReference>
<organism evidence="5 6">
    <name type="scientific">Eimeria maxima</name>
    <name type="common">Coccidian parasite</name>
    <dbReference type="NCBI Taxonomy" id="5804"/>
    <lineage>
        <taxon>Eukaryota</taxon>
        <taxon>Sar</taxon>
        <taxon>Alveolata</taxon>
        <taxon>Apicomplexa</taxon>
        <taxon>Conoidasida</taxon>
        <taxon>Coccidia</taxon>
        <taxon>Eucoccidiorida</taxon>
        <taxon>Eimeriorina</taxon>
        <taxon>Eimeriidae</taxon>
        <taxon>Eimeria</taxon>
    </lineage>
</organism>
<evidence type="ECO:0000313" key="5">
    <source>
        <dbReference type="EMBL" id="CDJ60114.1"/>
    </source>
</evidence>
<dbReference type="InterPro" id="IPR001611">
    <property type="entry name" value="Leu-rich_rpt"/>
</dbReference>
<dbReference type="OrthoDB" id="354319at2759"/>
<dbReference type="GO" id="GO:0048471">
    <property type="term" value="C:perinuclear region of cytoplasm"/>
    <property type="evidence" value="ECO:0007669"/>
    <property type="project" value="TreeGrafter"/>
</dbReference>
<dbReference type="Gene3D" id="3.80.10.10">
    <property type="entry name" value="Ribonuclease Inhibitor"/>
    <property type="match status" value="1"/>
</dbReference>
<evidence type="ECO:0000256" key="4">
    <source>
        <dbReference type="SAM" id="MobiDB-lite"/>
    </source>
</evidence>
<dbReference type="GeneID" id="25336750"/>
<dbReference type="GO" id="GO:0005634">
    <property type="term" value="C:nucleus"/>
    <property type="evidence" value="ECO:0007669"/>
    <property type="project" value="TreeGrafter"/>
</dbReference>
<keyword evidence="2" id="KW-0433">Leucine-rich repeat</keyword>
<dbReference type="GO" id="GO:0005829">
    <property type="term" value="C:cytosol"/>
    <property type="evidence" value="ECO:0007669"/>
    <property type="project" value="TreeGrafter"/>
</dbReference>
<dbReference type="SUPFAM" id="SSF52047">
    <property type="entry name" value="RNI-like"/>
    <property type="match status" value="1"/>
</dbReference>